<name>A0AAN7XC44_ELEMC</name>
<feature type="compositionally biased region" description="Polar residues" evidence="1">
    <location>
        <begin position="8"/>
        <end position="22"/>
    </location>
</feature>
<evidence type="ECO:0000313" key="2">
    <source>
        <dbReference type="EMBL" id="KAK5857844.1"/>
    </source>
</evidence>
<dbReference type="AlphaFoldDB" id="A0AAN7XC44"/>
<reference evidence="2 3" key="1">
    <citation type="journal article" date="2023" name="Genes (Basel)">
        <title>Chromosome-Level Genome Assembly and Circadian Gene Repertoire of the Patagonia Blennie Eleginops maclovinus-The Closest Ancestral Proxy of Antarctic Cryonotothenioids.</title>
        <authorList>
            <person name="Cheng C.C."/>
            <person name="Rivera-Colon A.G."/>
            <person name="Minhas B.F."/>
            <person name="Wilson L."/>
            <person name="Rayamajhi N."/>
            <person name="Vargas-Chacoff L."/>
            <person name="Catchen J.M."/>
        </authorList>
    </citation>
    <scope>NUCLEOTIDE SEQUENCE [LARGE SCALE GENOMIC DNA]</scope>
    <source>
        <strain evidence="2">JMC-PN-2008</strain>
    </source>
</reference>
<protein>
    <submittedName>
        <fullName evidence="2">Uncharacterized protein</fullName>
    </submittedName>
</protein>
<dbReference type="EMBL" id="JAUZQC010000016">
    <property type="protein sequence ID" value="KAK5857844.1"/>
    <property type="molecule type" value="Genomic_DNA"/>
</dbReference>
<organism evidence="2 3">
    <name type="scientific">Eleginops maclovinus</name>
    <name type="common">Patagonian blennie</name>
    <name type="synonym">Eleginus maclovinus</name>
    <dbReference type="NCBI Taxonomy" id="56733"/>
    <lineage>
        <taxon>Eukaryota</taxon>
        <taxon>Metazoa</taxon>
        <taxon>Chordata</taxon>
        <taxon>Craniata</taxon>
        <taxon>Vertebrata</taxon>
        <taxon>Euteleostomi</taxon>
        <taxon>Actinopterygii</taxon>
        <taxon>Neopterygii</taxon>
        <taxon>Teleostei</taxon>
        <taxon>Neoteleostei</taxon>
        <taxon>Acanthomorphata</taxon>
        <taxon>Eupercaria</taxon>
        <taxon>Perciformes</taxon>
        <taxon>Notothenioidei</taxon>
        <taxon>Eleginopidae</taxon>
        <taxon>Eleginops</taxon>
    </lineage>
</organism>
<feature type="region of interest" description="Disordered" evidence="1">
    <location>
        <begin position="1"/>
        <end position="22"/>
    </location>
</feature>
<sequence length="66" mass="7401">MFPRDPSSAHNNDRISNTGSRVGNVPQQKVLLRCQADTFCVEFHYEVLLLLPGETCGRLGLSDLHF</sequence>
<dbReference type="Proteomes" id="UP001346869">
    <property type="component" value="Unassembled WGS sequence"/>
</dbReference>
<reference evidence="2 3" key="2">
    <citation type="journal article" date="2023" name="Mol. Biol. Evol.">
        <title>Genomics of Secondarily Temperate Adaptation in the Only Non-Antarctic Icefish.</title>
        <authorList>
            <person name="Rivera-Colon A.G."/>
            <person name="Rayamajhi N."/>
            <person name="Minhas B.F."/>
            <person name="Madrigal G."/>
            <person name="Bilyk K.T."/>
            <person name="Yoon V."/>
            <person name="Hune M."/>
            <person name="Gregory S."/>
            <person name="Cheng C.H.C."/>
            <person name="Catchen J.M."/>
        </authorList>
    </citation>
    <scope>NUCLEOTIDE SEQUENCE [LARGE SCALE GENOMIC DNA]</scope>
    <source>
        <strain evidence="2">JMC-PN-2008</strain>
    </source>
</reference>
<gene>
    <name evidence="2" type="ORF">PBY51_011060</name>
</gene>
<accession>A0AAN7XC44</accession>
<keyword evidence="3" id="KW-1185">Reference proteome</keyword>
<comment type="caution">
    <text evidence="2">The sequence shown here is derived from an EMBL/GenBank/DDBJ whole genome shotgun (WGS) entry which is preliminary data.</text>
</comment>
<evidence type="ECO:0000256" key="1">
    <source>
        <dbReference type="SAM" id="MobiDB-lite"/>
    </source>
</evidence>
<proteinExistence type="predicted"/>
<evidence type="ECO:0000313" key="3">
    <source>
        <dbReference type="Proteomes" id="UP001346869"/>
    </source>
</evidence>